<dbReference type="Proteomes" id="UP000095280">
    <property type="component" value="Unplaced"/>
</dbReference>
<keyword evidence="4" id="KW-0479">Metal-binding</keyword>
<dbReference type="WBParaSite" id="maker-uti_cns_0000987-snap-gene-1.5-mRNA-1">
    <property type="protein sequence ID" value="maker-uti_cns_0000987-snap-gene-1.5-mRNA-1"/>
    <property type="gene ID" value="maker-uti_cns_0000987-snap-gene-1.5"/>
</dbReference>
<evidence type="ECO:0000313" key="13">
    <source>
        <dbReference type="WBParaSite" id="maker-uti_cns_0000987-snap-gene-1.5-mRNA-1"/>
    </source>
</evidence>
<feature type="domain" description="PPM-type phosphatase" evidence="11">
    <location>
        <begin position="28"/>
        <end position="491"/>
    </location>
</feature>
<feature type="compositionally biased region" description="Low complexity" evidence="10">
    <location>
        <begin position="511"/>
        <end position="531"/>
    </location>
</feature>
<dbReference type="Gene3D" id="3.60.40.10">
    <property type="entry name" value="PPM-type phosphatase domain"/>
    <property type="match status" value="2"/>
</dbReference>
<keyword evidence="12" id="KW-1185">Reference proteome</keyword>
<dbReference type="Pfam" id="PF00481">
    <property type="entry name" value="PP2C"/>
    <property type="match status" value="2"/>
</dbReference>
<keyword evidence="7 9" id="KW-0904">Protein phosphatase</keyword>
<proteinExistence type="inferred from homology"/>
<reference evidence="13" key="1">
    <citation type="submission" date="2016-11" db="UniProtKB">
        <authorList>
            <consortium name="WormBaseParasite"/>
        </authorList>
    </citation>
    <scope>IDENTIFICATION</scope>
</reference>
<evidence type="ECO:0000256" key="8">
    <source>
        <dbReference type="ARBA" id="ARBA00023211"/>
    </source>
</evidence>
<evidence type="ECO:0000256" key="7">
    <source>
        <dbReference type="ARBA" id="ARBA00022912"/>
    </source>
</evidence>
<dbReference type="PROSITE" id="PS51746">
    <property type="entry name" value="PPM_2"/>
    <property type="match status" value="1"/>
</dbReference>
<keyword evidence="6" id="KW-0460">Magnesium</keyword>
<evidence type="ECO:0000256" key="9">
    <source>
        <dbReference type="RuleBase" id="RU003465"/>
    </source>
</evidence>
<dbReference type="PANTHER" id="PTHR13832:SF803">
    <property type="entry name" value="PROTEIN PHOSPHATASE 1G"/>
    <property type="match status" value="1"/>
</dbReference>
<feature type="region of interest" description="Disordered" evidence="10">
    <location>
        <begin position="124"/>
        <end position="146"/>
    </location>
</feature>
<dbReference type="GO" id="GO:0004722">
    <property type="term" value="F:protein serine/threonine phosphatase activity"/>
    <property type="evidence" value="ECO:0007669"/>
    <property type="project" value="UniProtKB-EC"/>
</dbReference>
<evidence type="ECO:0000256" key="6">
    <source>
        <dbReference type="ARBA" id="ARBA00022842"/>
    </source>
</evidence>
<feature type="compositionally biased region" description="Acidic residues" evidence="10">
    <location>
        <begin position="237"/>
        <end position="305"/>
    </location>
</feature>
<protein>
    <recommendedName>
        <fullName evidence="3">protein-serine/threonine phosphatase</fullName>
        <ecNumber evidence="3">3.1.3.16</ecNumber>
    </recommendedName>
</protein>
<dbReference type="InterPro" id="IPR015655">
    <property type="entry name" value="PP2C"/>
</dbReference>
<feature type="region of interest" description="Disordered" evidence="10">
    <location>
        <begin position="499"/>
        <end position="540"/>
    </location>
</feature>
<keyword evidence="8" id="KW-0464">Manganese</keyword>
<dbReference type="InterPro" id="IPR000222">
    <property type="entry name" value="PP2C_BS"/>
</dbReference>
<comment type="similarity">
    <text evidence="2 9">Belongs to the PP2C family.</text>
</comment>
<dbReference type="InterPro" id="IPR001932">
    <property type="entry name" value="PPM-type_phosphatase-like_dom"/>
</dbReference>
<dbReference type="AlphaFoldDB" id="A0A1I8G7B0"/>
<dbReference type="InterPro" id="IPR036457">
    <property type="entry name" value="PPM-type-like_dom_sf"/>
</dbReference>
<dbReference type="PANTHER" id="PTHR13832">
    <property type="entry name" value="PROTEIN PHOSPHATASE 2C"/>
    <property type="match status" value="1"/>
</dbReference>
<organism evidence="12 13">
    <name type="scientific">Macrostomum lignano</name>
    <dbReference type="NCBI Taxonomy" id="282301"/>
    <lineage>
        <taxon>Eukaryota</taxon>
        <taxon>Metazoa</taxon>
        <taxon>Spiralia</taxon>
        <taxon>Lophotrochozoa</taxon>
        <taxon>Platyhelminthes</taxon>
        <taxon>Rhabditophora</taxon>
        <taxon>Macrostomorpha</taxon>
        <taxon>Macrostomida</taxon>
        <taxon>Macrostomidae</taxon>
        <taxon>Macrostomum</taxon>
    </lineage>
</organism>
<dbReference type="CDD" id="cd00143">
    <property type="entry name" value="PP2Cc"/>
    <property type="match status" value="1"/>
</dbReference>
<feature type="region of interest" description="Disordered" evidence="10">
    <location>
        <begin position="174"/>
        <end position="316"/>
    </location>
</feature>
<feature type="compositionally biased region" description="Low complexity" evidence="10">
    <location>
        <begin position="210"/>
        <end position="219"/>
    </location>
</feature>
<dbReference type="SUPFAM" id="SSF81606">
    <property type="entry name" value="PP2C-like"/>
    <property type="match status" value="1"/>
</dbReference>
<evidence type="ECO:0000256" key="5">
    <source>
        <dbReference type="ARBA" id="ARBA00022801"/>
    </source>
</evidence>
<evidence type="ECO:0000256" key="2">
    <source>
        <dbReference type="ARBA" id="ARBA00006702"/>
    </source>
</evidence>
<feature type="compositionally biased region" description="Acidic residues" evidence="10">
    <location>
        <begin position="128"/>
        <end position="138"/>
    </location>
</feature>
<evidence type="ECO:0000256" key="3">
    <source>
        <dbReference type="ARBA" id="ARBA00013081"/>
    </source>
</evidence>
<evidence type="ECO:0000256" key="10">
    <source>
        <dbReference type="SAM" id="MobiDB-lite"/>
    </source>
</evidence>
<keyword evidence="5 9" id="KW-0378">Hydrolase</keyword>
<evidence type="ECO:0000256" key="1">
    <source>
        <dbReference type="ARBA" id="ARBA00001936"/>
    </source>
</evidence>
<sequence length="540" mass="57160">VFQPMGAFLDKPVVNKVSGSGQLPDGIAYGHSTMQGWRTSQEDAHACAPGFDASQPDRHLFAVFDGHGGAEVALYLAKHLPQYLLQTDTYQSGDFEQALKDAFLGLDAKLLEPEVAAVLKSLAKSAEDDSESDQDAMAEEASALREEADMPLDRLLRTINAAAAARRQRRAEEVESAEAAVAENENNENTEREAAAHTADSADNGVNGSAAAATAAAATNDEGAGSSSNAEAKAAAEEDAEAEEDDKDYVPGEADEEEEEEEEEDEESKDEGDEDEEDGEEGEEGDDDEEEDSESEESDESEEYEVIMPTGDDPGVDSGTTAVVALMVGDRLFVANAGDSRAVLSDAGVAVDMSDDHKPEDEPERQRIETAGGHVTKEGRVNGGLNLSRAIGDHAYKQNSELTAAKQIISPLPDVRSVTITDSHRFLLLACDGIWNSMSSQEAVDFCEKRLSAGLGPEQVCEALFDHCLAPNTEDSDGTGCDNMTAVLVRFHGADQQQAAEGVSRKRQLPSAGQEAEAAAGAEASAAAAGESESKRAKEG</sequence>
<evidence type="ECO:0000259" key="11">
    <source>
        <dbReference type="PROSITE" id="PS51746"/>
    </source>
</evidence>
<accession>A0A1I8G7B0</accession>
<dbReference type="EC" id="3.1.3.16" evidence="3"/>
<comment type="cofactor">
    <cofactor evidence="1">
        <name>Mn(2+)</name>
        <dbReference type="ChEBI" id="CHEBI:29035"/>
    </cofactor>
</comment>
<name>A0A1I8G7B0_9PLAT</name>
<dbReference type="SMART" id="SM00332">
    <property type="entry name" value="PP2Cc"/>
    <property type="match status" value="1"/>
</dbReference>
<evidence type="ECO:0000256" key="4">
    <source>
        <dbReference type="ARBA" id="ARBA00022723"/>
    </source>
</evidence>
<dbReference type="PROSITE" id="PS01032">
    <property type="entry name" value="PPM_1"/>
    <property type="match status" value="1"/>
</dbReference>
<evidence type="ECO:0000313" key="12">
    <source>
        <dbReference type="Proteomes" id="UP000095280"/>
    </source>
</evidence>
<dbReference type="GO" id="GO:0046872">
    <property type="term" value="F:metal ion binding"/>
    <property type="evidence" value="ECO:0007669"/>
    <property type="project" value="UniProtKB-KW"/>
</dbReference>